<reference evidence="2 3" key="2">
    <citation type="submission" date="2020-02" db="EMBL/GenBank/DDBJ databases">
        <title>Erythrobacter dongmakensis sp. nov., isolated from a tidal mudflat.</title>
        <authorList>
            <person name="Kim I.S."/>
        </authorList>
    </citation>
    <scope>NUCLEOTIDE SEQUENCE [LARGE SCALE GENOMIC DNA]</scope>
    <source>
        <strain evidence="2 3">GH3-10</strain>
    </source>
</reference>
<evidence type="ECO:0008006" key="4">
    <source>
        <dbReference type="Google" id="ProtNLM"/>
    </source>
</evidence>
<proteinExistence type="predicted"/>
<dbReference type="EMBL" id="WUBR01000001">
    <property type="protein sequence ID" value="MWV26274.1"/>
    <property type="molecule type" value="Genomic_DNA"/>
</dbReference>
<organism evidence="2 3">
    <name type="scientific">Aurantiacibacter rhizosphaerae</name>
    <dbReference type="NCBI Taxonomy" id="2691582"/>
    <lineage>
        <taxon>Bacteria</taxon>
        <taxon>Pseudomonadati</taxon>
        <taxon>Pseudomonadota</taxon>
        <taxon>Alphaproteobacteria</taxon>
        <taxon>Sphingomonadales</taxon>
        <taxon>Erythrobacteraceae</taxon>
        <taxon>Aurantiacibacter</taxon>
    </lineage>
</organism>
<gene>
    <name evidence="2" type="ORF">GRF63_00010</name>
</gene>
<dbReference type="Proteomes" id="UP000461409">
    <property type="component" value="Unassembled WGS sequence"/>
</dbReference>
<name>A0A844X9B5_9SPHN</name>
<feature type="chain" id="PRO_5032811000" description="TonB C-terminal domain-containing protein" evidence="1">
    <location>
        <begin position="24"/>
        <end position="314"/>
    </location>
</feature>
<feature type="signal peptide" evidence="1">
    <location>
        <begin position="1"/>
        <end position="23"/>
    </location>
</feature>
<comment type="caution">
    <text evidence="2">The sequence shown here is derived from an EMBL/GenBank/DDBJ whole genome shotgun (WGS) entry which is preliminary data.</text>
</comment>
<sequence length="314" mass="34313">MYQRTVLPVFAVLTAVFAIPVAAQEDLHPINPEAQELIDSGAIHMPDGLWSLSEAVDGCSLQRNFLLDDNRVTLAMKRLQGGYPIEFALVGGEFEPDEPLQAGFQPGRNGLEEHRFIGAASAGDRKGVFFSAQPFPRGGFAAPAQSVLAPDTQYFIAQNDEGYAVVLRTGRIDLALDALEQCGERQLASLGVDLNRPNGISRSAVLLNADEFSDQFSRAYGRVIQQQRRNVESDLHIRLVIDGDGTLAHCHAGDGLTPRALREAVCDMVRKNGEFRTALDNNGQPIADTWSTRVAFRIMMDQPGADGTIHRARD</sequence>
<dbReference type="RefSeq" id="WP_160483983.1">
    <property type="nucleotide sequence ID" value="NZ_WUBR01000001.1"/>
</dbReference>
<evidence type="ECO:0000313" key="2">
    <source>
        <dbReference type="EMBL" id="MWV26274.1"/>
    </source>
</evidence>
<evidence type="ECO:0000313" key="3">
    <source>
        <dbReference type="Proteomes" id="UP000461409"/>
    </source>
</evidence>
<dbReference type="AlphaFoldDB" id="A0A844X9B5"/>
<accession>A0A844X9B5</accession>
<protein>
    <recommendedName>
        <fullName evidence="4">TonB C-terminal domain-containing protein</fullName>
    </recommendedName>
</protein>
<evidence type="ECO:0000256" key="1">
    <source>
        <dbReference type="SAM" id="SignalP"/>
    </source>
</evidence>
<keyword evidence="3" id="KW-1185">Reference proteome</keyword>
<reference evidence="2 3" key="1">
    <citation type="submission" date="2019-12" db="EMBL/GenBank/DDBJ databases">
        <authorList>
            <person name="Lee S.D."/>
        </authorList>
    </citation>
    <scope>NUCLEOTIDE SEQUENCE [LARGE SCALE GENOMIC DNA]</scope>
    <source>
        <strain evidence="2 3">GH3-10</strain>
    </source>
</reference>
<keyword evidence="1" id="KW-0732">Signal</keyword>